<dbReference type="EMBL" id="QXWK01000004">
    <property type="protein sequence ID" value="NBH60755.1"/>
    <property type="molecule type" value="Genomic_DNA"/>
</dbReference>
<dbReference type="PANTHER" id="PTHR40101">
    <property type="entry name" value="CONSERVED PROTEIN"/>
    <property type="match status" value="1"/>
</dbReference>
<organism evidence="2 3">
    <name type="scientific">Anaerotruncus colihominis</name>
    <dbReference type="NCBI Taxonomy" id="169435"/>
    <lineage>
        <taxon>Bacteria</taxon>
        <taxon>Bacillati</taxon>
        <taxon>Bacillota</taxon>
        <taxon>Clostridia</taxon>
        <taxon>Eubacteriales</taxon>
        <taxon>Oscillospiraceae</taxon>
        <taxon>Anaerotruncus</taxon>
    </lineage>
</organism>
<dbReference type="Pfam" id="PF09918">
    <property type="entry name" value="DUF2148"/>
    <property type="match status" value="1"/>
</dbReference>
<comment type="caution">
    <text evidence="2">The sequence shown here is derived from an EMBL/GenBank/DDBJ whole genome shotgun (WGS) entry which is preliminary data.</text>
</comment>
<name>A0A845QII6_9FIRM</name>
<dbReference type="AlphaFoldDB" id="A0A845QII6"/>
<dbReference type="InterPro" id="IPR019224">
    <property type="entry name" value="DUF2148"/>
</dbReference>
<protein>
    <submittedName>
        <fullName evidence="2">Ferredoxin</fullName>
    </submittedName>
</protein>
<evidence type="ECO:0000313" key="3">
    <source>
        <dbReference type="Proteomes" id="UP000446866"/>
    </source>
</evidence>
<evidence type="ECO:0000313" key="2">
    <source>
        <dbReference type="EMBL" id="NBH60755.1"/>
    </source>
</evidence>
<sequence length="182" mass="19376">MIKAMEAAERDAALKVADLMAAAARTAPKASGKDKIITFILTGDEKQTLAEEMRKVAAQRGEEFIERDSYNVEDSHCVVLIGAVSNPFGLSDCKMCGFENCAEMKKAGANCAFNITDLGIAVGSAVSVAADHRIDNRVMYSAGVGALRMGIFPKDVRVCYGIPLYTGAKSIFFDRGAGAVLL</sequence>
<evidence type="ECO:0000259" key="1">
    <source>
        <dbReference type="Pfam" id="PF09918"/>
    </source>
</evidence>
<accession>A0A845QII6</accession>
<dbReference type="PANTHER" id="PTHR40101:SF1">
    <property type="entry name" value="4FE-4S DOMAIN-CONTAINING PROTEIN"/>
    <property type="match status" value="1"/>
</dbReference>
<dbReference type="RefSeq" id="WP_160201052.1">
    <property type="nucleotide sequence ID" value="NZ_QXWK01000004.1"/>
</dbReference>
<dbReference type="Proteomes" id="UP000446866">
    <property type="component" value="Unassembled WGS sequence"/>
</dbReference>
<keyword evidence="3" id="KW-1185">Reference proteome</keyword>
<gene>
    <name evidence="2" type="ORF">D0435_03590</name>
</gene>
<reference evidence="2 3" key="1">
    <citation type="submission" date="2018-08" db="EMBL/GenBank/DDBJ databases">
        <title>Murine metabolic-syndrome-specific gut microbial biobank.</title>
        <authorList>
            <person name="Liu C."/>
        </authorList>
    </citation>
    <scope>NUCLEOTIDE SEQUENCE [LARGE SCALE GENOMIC DNA]</scope>
    <source>
        <strain evidence="2 3">28</strain>
    </source>
</reference>
<proteinExistence type="predicted"/>
<feature type="domain" description="DUF2148" evidence="1">
    <location>
        <begin position="108"/>
        <end position="175"/>
    </location>
</feature>